<evidence type="ECO:0000313" key="2">
    <source>
        <dbReference type="Proteomes" id="UP000318126"/>
    </source>
</evidence>
<dbReference type="OrthoDB" id="5906087at2"/>
<accession>A0A553JDU8</accession>
<dbReference type="AlphaFoldDB" id="A0A553JDU8"/>
<organism evidence="1 2">
    <name type="scientific">Shewanella hanedai</name>
    <name type="common">Alteromonas hanedai</name>
    <dbReference type="NCBI Taxonomy" id="25"/>
    <lineage>
        <taxon>Bacteria</taxon>
        <taxon>Pseudomonadati</taxon>
        <taxon>Pseudomonadota</taxon>
        <taxon>Gammaproteobacteria</taxon>
        <taxon>Alteromonadales</taxon>
        <taxon>Shewanellaceae</taxon>
        <taxon>Shewanella</taxon>
    </lineage>
</organism>
<protein>
    <submittedName>
        <fullName evidence="1">Uncharacterized protein</fullName>
    </submittedName>
</protein>
<dbReference type="RefSeq" id="WP_144042879.1">
    <property type="nucleotide sequence ID" value="NZ_BMPL01000011.1"/>
</dbReference>
<gene>
    <name evidence="1" type="ORF">FN961_25080</name>
</gene>
<comment type="caution">
    <text evidence="1">The sequence shown here is derived from an EMBL/GenBank/DDBJ whole genome shotgun (WGS) entry which is preliminary data.</text>
</comment>
<evidence type="ECO:0000313" key="1">
    <source>
        <dbReference type="EMBL" id="TRY10632.1"/>
    </source>
</evidence>
<dbReference type="EMBL" id="VKGK01000057">
    <property type="protein sequence ID" value="TRY10632.1"/>
    <property type="molecule type" value="Genomic_DNA"/>
</dbReference>
<keyword evidence="2" id="KW-1185">Reference proteome</keyword>
<dbReference type="Proteomes" id="UP000318126">
    <property type="component" value="Unassembled WGS sequence"/>
</dbReference>
<sequence>MRELYVRTPVSQAEQRQIDEEMSLLGIKASNDSEPPIEFWDEHQVAITWWLQVQDLMRYSYGPGIAVCEGLDVLAVKADSELSGTEYGKQDYQKLRLIAHTVTTIFNDKAG</sequence>
<proteinExistence type="predicted"/>
<name>A0A553JDU8_SHEHA</name>
<reference evidence="2" key="1">
    <citation type="submission" date="2019-07" db="EMBL/GenBank/DDBJ databases">
        <title>Shewanella sp. YLB-08 draft genomic sequence.</title>
        <authorList>
            <person name="Yu L."/>
        </authorList>
    </citation>
    <scope>NUCLEOTIDE SEQUENCE [LARGE SCALE GENOMIC DNA]</scope>
    <source>
        <strain evidence="2">JCM 20706</strain>
    </source>
</reference>